<dbReference type="FunFam" id="3.40.50.10860:FF:000005">
    <property type="entry name" value="C-1-tetrahydrofolate synthase, cytoplasmic, putative"/>
    <property type="match status" value="1"/>
</dbReference>
<evidence type="ECO:0000313" key="14">
    <source>
        <dbReference type="EMBL" id="MCA9379112.1"/>
    </source>
</evidence>
<keyword evidence="3 11" id="KW-0554">One-carbon metabolism</keyword>
<keyword evidence="4 11" id="KW-0658">Purine biosynthesis</keyword>
<evidence type="ECO:0000256" key="3">
    <source>
        <dbReference type="ARBA" id="ARBA00022563"/>
    </source>
</evidence>
<dbReference type="GO" id="GO:0000105">
    <property type="term" value="P:L-histidine biosynthetic process"/>
    <property type="evidence" value="ECO:0007669"/>
    <property type="project" value="UniProtKB-KW"/>
</dbReference>
<proteinExistence type="inferred from homology"/>
<dbReference type="InterPro" id="IPR000672">
    <property type="entry name" value="THF_DH/CycHdrlase"/>
</dbReference>
<evidence type="ECO:0000256" key="5">
    <source>
        <dbReference type="ARBA" id="ARBA00022801"/>
    </source>
</evidence>
<evidence type="ECO:0000313" key="15">
    <source>
        <dbReference type="Proteomes" id="UP000760819"/>
    </source>
</evidence>
<dbReference type="Pfam" id="PF00763">
    <property type="entry name" value="THF_DHG_CYH"/>
    <property type="match status" value="1"/>
</dbReference>
<dbReference type="Gene3D" id="3.40.50.10860">
    <property type="entry name" value="Leucine Dehydrogenase, chain A, domain 1"/>
    <property type="match status" value="1"/>
</dbReference>
<dbReference type="Proteomes" id="UP000760819">
    <property type="component" value="Unassembled WGS sequence"/>
</dbReference>
<dbReference type="PANTHER" id="PTHR48099:SF5">
    <property type="entry name" value="C-1-TETRAHYDROFOLATE SYNTHASE, CYTOPLASMIC"/>
    <property type="match status" value="1"/>
</dbReference>
<dbReference type="InterPro" id="IPR046346">
    <property type="entry name" value="Aminoacid_DH-like_N_sf"/>
</dbReference>
<comment type="similarity">
    <text evidence="11">Belongs to the tetrahydrofolate dehydrogenase/cyclohydrolase family.</text>
</comment>
<evidence type="ECO:0000256" key="8">
    <source>
        <dbReference type="ARBA" id="ARBA00023102"/>
    </source>
</evidence>
<name>A0A955KYT2_9BACT</name>
<evidence type="ECO:0000256" key="10">
    <source>
        <dbReference type="ARBA" id="ARBA00023268"/>
    </source>
</evidence>
<keyword evidence="7 11" id="KW-0560">Oxidoreductase</keyword>
<dbReference type="EC" id="1.5.1.5" evidence="11"/>
<evidence type="ECO:0000256" key="9">
    <source>
        <dbReference type="ARBA" id="ARBA00023167"/>
    </source>
</evidence>
<evidence type="ECO:0000256" key="6">
    <source>
        <dbReference type="ARBA" id="ARBA00022857"/>
    </source>
</evidence>
<evidence type="ECO:0000259" key="13">
    <source>
        <dbReference type="Pfam" id="PF02882"/>
    </source>
</evidence>
<comment type="function">
    <text evidence="11">Catalyzes the oxidation of 5,10-methylenetetrahydrofolate to 5,10-methenyltetrahydrofolate and then the hydrolysis of 5,10-methenyltetrahydrofolate to 10-formyltetrahydrofolate.</text>
</comment>
<dbReference type="GO" id="GO:0005829">
    <property type="term" value="C:cytosol"/>
    <property type="evidence" value="ECO:0007669"/>
    <property type="project" value="TreeGrafter"/>
</dbReference>
<dbReference type="InterPro" id="IPR036291">
    <property type="entry name" value="NAD(P)-bd_dom_sf"/>
</dbReference>
<dbReference type="AlphaFoldDB" id="A0A955KYT2"/>
<dbReference type="GO" id="GO:0004488">
    <property type="term" value="F:methylenetetrahydrofolate dehydrogenase (NADP+) activity"/>
    <property type="evidence" value="ECO:0007669"/>
    <property type="project" value="UniProtKB-UniRule"/>
</dbReference>
<evidence type="ECO:0000256" key="4">
    <source>
        <dbReference type="ARBA" id="ARBA00022755"/>
    </source>
</evidence>
<evidence type="ECO:0000259" key="12">
    <source>
        <dbReference type="Pfam" id="PF00763"/>
    </source>
</evidence>
<keyword evidence="10 11" id="KW-0511">Multifunctional enzyme</keyword>
<organism evidence="14 15">
    <name type="scientific">Candidatus Dojkabacteria bacterium</name>
    <dbReference type="NCBI Taxonomy" id="2099670"/>
    <lineage>
        <taxon>Bacteria</taxon>
        <taxon>Candidatus Dojkabacteria</taxon>
    </lineage>
</organism>
<feature type="domain" description="Tetrahydrofolate dehydrogenase/cyclohydrolase catalytic" evidence="12">
    <location>
        <begin position="9"/>
        <end position="122"/>
    </location>
</feature>
<evidence type="ECO:0000256" key="11">
    <source>
        <dbReference type="HAMAP-Rule" id="MF_01576"/>
    </source>
</evidence>
<keyword evidence="8 11" id="KW-0368">Histidine biosynthesis</keyword>
<reference evidence="14" key="2">
    <citation type="journal article" date="2021" name="Microbiome">
        <title>Successional dynamics and alternative stable states in a saline activated sludge microbial community over 9 years.</title>
        <authorList>
            <person name="Wang Y."/>
            <person name="Ye J."/>
            <person name="Ju F."/>
            <person name="Liu L."/>
            <person name="Boyd J.A."/>
            <person name="Deng Y."/>
            <person name="Parks D.H."/>
            <person name="Jiang X."/>
            <person name="Yin X."/>
            <person name="Woodcroft B.J."/>
            <person name="Tyson G.W."/>
            <person name="Hugenholtz P."/>
            <person name="Polz M.F."/>
            <person name="Zhang T."/>
        </authorList>
    </citation>
    <scope>NUCLEOTIDE SEQUENCE</scope>
    <source>
        <strain evidence="14">HKST-UBA12</strain>
    </source>
</reference>
<dbReference type="PANTHER" id="PTHR48099">
    <property type="entry name" value="C-1-TETRAHYDROFOLATE SYNTHASE, CYTOPLASMIC-RELATED"/>
    <property type="match status" value="1"/>
</dbReference>
<keyword evidence="11" id="KW-0028">Amino-acid biosynthesis</keyword>
<dbReference type="EC" id="3.5.4.9" evidence="11"/>
<comment type="caution">
    <text evidence="11">Lacks conserved residue(s) required for the propagation of feature annotation.</text>
</comment>
<keyword evidence="6 11" id="KW-0521">NADP</keyword>
<comment type="catalytic activity">
    <reaction evidence="11">
        <text>(6R)-5,10-methylene-5,6,7,8-tetrahydrofolate + NADP(+) = (6R)-5,10-methenyltetrahydrofolate + NADPH</text>
        <dbReference type="Rhea" id="RHEA:22812"/>
        <dbReference type="ChEBI" id="CHEBI:15636"/>
        <dbReference type="ChEBI" id="CHEBI:57455"/>
        <dbReference type="ChEBI" id="CHEBI:57783"/>
        <dbReference type="ChEBI" id="CHEBI:58349"/>
        <dbReference type="EC" id="1.5.1.5"/>
    </reaction>
</comment>
<keyword evidence="9 11" id="KW-0486">Methionine biosynthesis</keyword>
<sequence>MLEDQVQKIDGVQLSTYIYTGVTAMLGKLGRQPKLAIILATTDEPSHRYVELKRAAAGKLGIAVDIYDLPAEKQAPEVIDLIKQLNADYTVDGIIVQLPMYPHLEHERKLIINAVAPNKDVDGLTALNQGYLSQNYFHYFVPAAVKAIMFCIQQAYSARNSQELRNQLQGKHVAIISQSVLVGRPLAQVLMNYDATVTLANGQTPYLPSKTKTAQIVVSATGTPGLITADHLQERAIVIDAGSTKTDSGVRGDLLVNQSTLSKMSAFTPVPGGVGPLTIAFLLDNLVKAASTKAGS</sequence>
<comment type="subunit">
    <text evidence="2 11">Homodimer.</text>
</comment>
<comment type="catalytic activity">
    <reaction evidence="11">
        <text>(6R)-5,10-methenyltetrahydrofolate + H2O = (6R)-10-formyltetrahydrofolate + H(+)</text>
        <dbReference type="Rhea" id="RHEA:23700"/>
        <dbReference type="ChEBI" id="CHEBI:15377"/>
        <dbReference type="ChEBI" id="CHEBI:15378"/>
        <dbReference type="ChEBI" id="CHEBI:57455"/>
        <dbReference type="ChEBI" id="CHEBI:195366"/>
        <dbReference type="EC" id="3.5.4.9"/>
    </reaction>
</comment>
<gene>
    <name evidence="11" type="primary">folD</name>
    <name evidence="14" type="ORF">KC640_01665</name>
</gene>
<evidence type="ECO:0000256" key="7">
    <source>
        <dbReference type="ARBA" id="ARBA00023002"/>
    </source>
</evidence>
<dbReference type="PRINTS" id="PR00085">
    <property type="entry name" value="THFDHDRGNASE"/>
</dbReference>
<dbReference type="SUPFAM" id="SSF51735">
    <property type="entry name" value="NAD(P)-binding Rossmann-fold domains"/>
    <property type="match status" value="1"/>
</dbReference>
<dbReference type="GO" id="GO:0035999">
    <property type="term" value="P:tetrahydrofolate interconversion"/>
    <property type="evidence" value="ECO:0007669"/>
    <property type="project" value="UniProtKB-UniRule"/>
</dbReference>
<dbReference type="GO" id="GO:0009086">
    <property type="term" value="P:methionine biosynthetic process"/>
    <property type="evidence" value="ECO:0007669"/>
    <property type="project" value="UniProtKB-KW"/>
</dbReference>
<dbReference type="HAMAP" id="MF_01576">
    <property type="entry name" value="THF_DHG_CYH"/>
    <property type="match status" value="1"/>
</dbReference>
<comment type="pathway">
    <text evidence="1 11">One-carbon metabolism; tetrahydrofolate interconversion.</text>
</comment>
<dbReference type="Gene3D" id="3.40.50.720">
    <property type="entry name" value="NAD(P)-binding Rossmann-like Domain"/>
    <property type="match status" value="1"/>
</dbReference>
<dbReference type="InterPro" id="IPR020630">
    <property type="entry name" value="THF_DH/CycHdrlase_cat_dom"/>
</dbReference>
<reference evidence="14" key="1">
    <citation type="submission" date="2020-04" db="EMBL/GenBank/DDBJ databases">
        <authorList>
            <person name="Zhang T."/>
        </authorList>
    </citation>
    <scope>NUCLEOTIDE SEQUENCE</scope>
    <source>
        <strain evidence="14">HKST-UBA12</strain>
    </source>
</reference>
<dbReference type="SUPFAM" id="SSF53223">
    <property type="entry name" value="Aminoacid dehydrogenase-like, N-terminal domain"/>
    <property type="match status" value="1"/>
</dbReference>
<dbReference type="Pfam" id="PF02882">
    <property type="entry name" value="THF_DHG_CYH_C"/>
    <property type="match status" value="1"/>
</dbReference>
<keyword evidence="5 11" id="KW-0378">Hydrolase</keyword>
<dbReference type="GO" id="GO:0006164">
    <property type="term" value="P:purine nucleotide biosynthetic process"/>
    <property type="evidence" value="ECO:0007669"/>
    <property type="project" value="UniProtKB-KW"/>
</dbReference>
<dbReference type="GO" id="GO:0004477">
    <property type="term" value="F:methenyltetrahydrofolate cyclohydrolase activity"/>
    <property type="evidence" value="ECO:0007669"/>
    <property type="project" value="UniProtKB-UniRule"/>
</dbReference>
<evidence type="ECO:0000256" key="1">
    <source>
        <dbReference type="ARBA" id="ARBA00004777"/>
    </source>
</evidence>
<dbReference type="EMBL" id="JAGQLI010000084">
    <property type="protein sequence ID" value="MCA9379112.1"/>
    <property type="molecule type" value="Genomic_DNA"/>
</dbReference>
<evidence type="ECO:0000256" key="2">
    <source>
        <dbReference type="ARBA" id="ARBA00011738"/>
    </source>
</evidence>
<feature type="domain" description="Tetrahydrofolate dehydrogenase/cyclohydrolase NAD(P)-binding" evidence="13">
    <location>
        <begin position="164"/>
        <end position="292"/>
    </location>
</feature>
<protein>
    <recommendedName>
        <fullName evidence="11">Bifunctional protein FolD</fullName>
    </recommendedName>
    <domain>
        <recommendedName>
            <fullName evidence="11">Methylenetetrahydrofolate dehydrogenase</fullName>
            <ecNumber evidence="11">1.5.1.5</ecNumber>
        </recommendedName>
    </domain>
    <domain>
        <recommendedName>
            <fullName evidence="11">Methenyltetrahydrofolate cyclohydrolase</fullName>
            <ecNumber evidence="11">3.5.4.9</ecNumber>
        </recommendedName>
    </domain>
</protein>
<comment type="caution">
    <text evidence="14">The sequence shown here is derived from an EMBL/GenBank/DDBJ whole genome shotgun (WGS) entry which is preliminary data.</text>
</comment>
<accession>A0A955KYT2</accession>
<dbReference type="InterPro" id="IPR020631">
    <property type="entry name" value="THF_DH/CycHdrlase_NAD-bd_dom"/>
</dbReference>